<dbReference type="InterPro" id="IPR002711">
    <property type="entry name" value="HNH"/>
</dbReference>
<gene>
    <name evidence="4" type="ORF">CGS55_04525</name>
    <name evidence="5" type="ORF">DWZ25_10000</name>
    <name evidence="3" type="ORF">GKE10_14020</name>
</gene>
<dbReference type="Proteomes" id="UP000260782">
    <property type="component" value="Unassembled WGS sequence"/>
</dbReference>
<keyword evidence="4" id="KW-0540">Nuclease</keyword>
<keyword evidence="4" id="KW-0255">Endonuclease</keyword>
<evidence type="ECO:0000313" key="5">
    <source>
        <dbReference type="EMBL" id="RGB84684.1"/>
    </source>
</evidence>
<dbReference type="EMBL" id="NMTV01000034">
    <property type="protein sequence ID" value="PDX73029.1"/>
    <property type="molecule type" value="Genomic_DNA"/>
</dbReference>
<dbReference type="GO" id="GO:0008270">
    <property type="term" value="F:zinc ion binding"/>
    <property type="evidence" value="ECO:0007669"/>
    <property type="project" value="InterPro"/>
</dbReference>
<protein>
    <submittedName>
        <fullName evidence="4">HNH endonuclease</fullName>
    </submittedName>
</protein>
<evidence type="ECO:0000313" key="4">
    <source>
        <dbReference type="EMBL" id="PDX73029.1"/>
    </source>
</evidence>
<dbReference type="EMBL" id="WKQM01000047">
    <property type="protein sequence ID" value="MSC52986.1"/>
    <property type="molecule type" value="Genomic_DNA"/>
</dbReference>
<evidence type="ECO:0000313" key="7">
    <source>
        <dbReference type="Proteomes" id="UP000260782"/>
    </source>
</evidence>
<dbReference type="Pfam" id="PF01844">
    <property type="entry name" value="HNH"/>
    <property type="match status" value="1"/>
</dbReference>
<dbReference type="CDD" id="cd00085">
    <property type="entry name" value="HNHc"/>
    <property type="match status" value="1"/>
</dbReference>
<sequence>MRNIEMTYHDVYYYCNIIDNLLYCFTSSIDWISTGAQYTEPFYEENNEDFSKWTSLHGFCDFVIRRLLFKDEHEQLEKIQERYDELEIANKEERLKRAFNDSGSKDYNLEVDNIFKIYRIPHEPFFSYLITHEVESFVDAYDDFTMYDDELDDAIEHLSRELFYILFQNRMFLYRFNSYMANANPTTRKRCYIPKWVKNAVRYRDRNRCVCCGKDLSGGWDCEDEESVHFDHMVSLCAGGLNDLCNIQLLCSSCNIKKSDGSYTRQIYKDWYDFEG</sequence>
<dbReference type="AlphaFoldDB" id="A0A2A7A1J3"/>
<evidence type="ECO:0000313" key="6">
    <source>
        <dbReference type="Proteomes" id="UP000219901"/>
    </source>
</evidence>
<keyword evidence="4" id="KW-0378">Hydrolase</keyword>
<dbReference type="InterPro" id="IPR003615">
    <property type="entry name" value="HNH_nuc"/>
</dbReference>
<accession>A0A2A7A1J3</accession>
<keyword evidence="1" id="KW-0175">Coiled coil</keyword>
<evidence type="ECO:0000313" key="8">
    <source>
        <dbReference type="Proteomes" id="UP000462091"/>
    </source>
</evidence>
<evidence type="ECO:0000256" key="1">
    <source>
        <dbReference type="SAM" id="Coils"/>
    </source>
</evidence>
<organism evidence="4 6">
    <name type="scientific">Faecalibacterium prausnitzii</name>
    <dbReference type="NCBI Taxonomy" id="853"/>
    <lineage>
        <taxon>Bacteria</taxon>
        <taxon>Bacillati</taxon>
        <taxon>Bacillota</taxon>
        <taxon>Clostridia</taxon>
        <taxon>Eubacteriales</taxon>
        <taxon>Oscillospiraceae</taxon>
        <taxon>Faecalibacterium</taxon>
    </lineage>
</organism>
<reference evidence="4" key="2">
    <citation type="submission" date="2017-07" db="EMBL/GenBank/DDBJ databases">
        <authorList>
            <person name="Sun Z.S."/>
            <person name="Albrecht U."/>
            <person name="Echele G."/>
            <person name="Lee C.C."/>
        </authorList>
    </citation>
    <scope>NUCLEOTIDE SEQUENCE</scope>
    <source>
        <strain evidence="4">CNCM I 4546</strain>
    </source>
</reference>
<dbReference type="GO" id="GO:0004519">
    <property type="term" value="F:endonuclease activity"/>
    <property type="evidence" value="ECO:0007669"/>
    <property type="project" value="UniProtKB-KW"/>
</dbReference>
<reference evidence="4 6" key="1">
    <citation type="journal article" date="2017" name="Front. Microbiol.">
        <title>New Insights into the Diversity of the Genus Faecalibacterium.</title>
        <authorList>
            <person name="Benevides L."/>
            <person name="Burman S."/>
            <person name="Martin R."/>
            <person name="Robert V."/>
            <person name="Thomas M."/>
            <person name="Miquel S."/>
            <person name="Chain F."/>
            <person name="Sokol H."/>
            <person name="Bermudez-Humaran L.G."/>
            <person name="Morrison M."/>
            <person name="Langella P."/>
            <person name="Azevedo V.A."/>
            <person name="Chatel J.M."/>
            <person name="Soares S."/>
        </authorList>
    </citation>
    <scope>NUCLEOTIDE SEQUENCE [LARGE SCALE GENOMIC DNA]</scope>
    <source>
        <strain evidence="4 6">CNCM I 4546</strain>
    </source>
</reference>
<dbReference type="GO" id="GO:0003676">
    <property type="term" value="F:nucleic acid binding"/>
    <property type="evidence" value="ECO:0007669"/>
    <property type="project" value="InterPro"/>
</dbReference>
<evidence type="ECO:0000259" key="2">
    <source>
        <dbReference type="SMART" id="SM00507"/>
    </source>
</evidence>
<dbReference type="SMART" id="SM00507">
    <property type="entry name" value="HNHc"/>
    <property type="match status" value="1"/>
</dbReference>
<dbReference type="Proteomes" id="UP000462091">
    <property type="component" value="Unassembled WGS sequence"/>
</dbReference>
<feature type="coiled-coil region" evidence="1">
    <location>
        <begin position="69"/>
        <end position="96"/>
    </location>
</feature>
<comment type="caution">
    <text evidence="4">The sequence shown here is derived from an EMBL/GenBank/DDBJ whole genome shotgun (WGS) entry which is preliminary data.</text>
</comment>
<proteinExistence type="predicted"/>
<dbReference type="EMBL" id="QVES01000010">
    <property type="protein sequence ID" value="RGB84684.1"/>
    <property type="molecule type" value="Genomic_DNA"/>
</dbReference>
<reference evidence="5 7" key="3">
    <citation type="submission" date="2018-08" db="EMBL/GenBank/DDBJ databases">
        <title>A genome reference for cultivated species of the human gut microbiota.</title>
        <authorList>
            <person name="Zou Y."/>
            <person name="Xue W."/>
            <person name="Luo G."/>
        </authorList>
    </citation>
    <scope>NUCLEOTIDE SEQUENCE [LARGE SCALE GENOMIC DNA]</scope>
    <source>
        <strain evidence="5 7">AF31-14AC</strain>
    </source>
</reference>
<name>A0A2A7A1J3_9FIRM</name>
<feature type="domain" description="HNH nuclease" evidence="2">
    <location>
        <begin position="196"/>
        <end position="256"/>
    </location>
</feature>
<dbReference type="RefSeq" id="WP_015537123.1">
    <property type="nucleotide sequence ID" value="NZ_NMTV01000034.1"/>
</dbReference>
<dbReference type="Gene3D" id="1.10.30.50">
    <property type="match status" value="1"/>
</dbReference>
<evidence type="ECO:0000313" key="3">
    <source>
        <dbReference type="EMBL" id="MSC52986.1"/>
    </source>
</evidence>
<dbReference type="Proteomes" id="UP000219901">
    <property type="component" value="Unassembled WGS sequence"/>
</dbReference>
<reference evidence="3 8" key="4">
    <citation type="journal article" date="2019" name="Nat. Med.">
        <title>A library of human gut bacterial isolates paired with longitudinal multiomics data enables mechanistic microbiome research.</title>
        <authorList>
            <person name="Poyet M."/>
            <person name="Groussin M."/>
            <person name="Gibbons S.M."/>
            <person name="Avila-Pacheco J."/>
            <person name="Jiang X."/>
            <person name="Kearney S.M."/>
            <person name="Perrotta A.R."/>
            <person name="Berdy B."/>
            <person name="Zhao S."/>
            <person name="Lieberman T.D."/>
            <person name="Swanson P.K."/>
            <person name="Smith M."/>
            <person name="Roesemann S."/>
            <person name="Alexander J.E."/>
            <person name="Rich S.A."/>
            <person name="Livny J."/>
            <person name="Vlamakis H."/>
            <person name="Clish C."/>
            <person name="Bullock K."/>
            <person name="Deik A."/>
            <person name="Scott J."/>
            <person name="Pierce K.A."/>
            <person name="Xavier R.J."/>
            <person name="Alm E.J."/>
        </authorList>
    </citation>
    <scope>NUCLEOTIDE SEQUENCE [LARGE SCALE GENOMIC DNA]</scope>
    <source>
        <strain evidence="3 8">BIOML-B1</strain>
    </source>
</reference>